<protein>
    <submittedName>
        <fullName evidence="1">Putative phosphoglycolate phosphatase, bacterial</fullName>
    </submittedName>
</protein>
<dbReference type="SFLD" id="SFLDG01135">
    <property type="entry name" value="C1.5.6:_HAD__Beta-PGM__Phospha"/>
    <property type="match status" value="1"/>
</dbReference>
<dbReference type="InterPro" id="IPR023198">
    <property type="entry name" value="PGP-like_dom2"/>
</dbReference>
<dbReference type="InterPro" id="IPR041492">
    <property type="entry name" value="HAD_2"/>
</dbReference>
<dbReference type="InterPro" id="IPR006439">
    <property type="entry name" value="HAD-SF_hydro_IA"/>
</dbReference>
<dbReference type="InterPro" id="IPR023214">
    <property type="entry name" value="HAD_sf"/>
</dbReference>
<dbReference type="EMBL" id="DF820463">
    <property type="protein sequence ID" value="GAK55487.1"/>
    <property type="molecule type" value="Genomic_DNA"/>
</dbReference>
<evidence type="ECO:0000313" key="2">
    <source>
        <dbReference type="Proteomes" id="UP000030661"/>
    </source>
</evidence>
<keyword evidence="2" id="KW-1185">Reference proteome</keyword>
<evidence type="ECO:0000313" key="1">
    <source>
        <dbReference type="EMBL" id="GAK55487.1"/>
    </source>
</evidence>
<dbReference type="Pfam" id="PF13419">
    <property type="entry name" value="HAD_2"/>
    <property type="match status" value="1"/>
</dbReference>
<dbReference type="NCBIfam" id="TIGR01549">
    <property type="entry name" value="HAD-SF-IA-v1"/>
    <property type="match status" value="1"/>
</dbReference>
<dbReference type="InterPro" id="IPR050155">
    <property type="entry name" value="HAD-like_hydrolase_sf"/>
</dbReference>
<dbReference type="InterPro" id="IPR036412">
    <property type="entry name" value="HAD-like_sf"/>
</dbReference>
<dbReference type="PRINTS" id="PR00413">
    <property type="entry name" value="HADHALOGNASE"/>
</dbReference>
<dbReference type="GO" id="GO:0006281">
    <property type="term" value="P:DNA repair"/>
    <property type="evidence" value="ECO:0007669"/>
    <property type="project" value="TreeGrafter"/>
</dbReference>
<organism evidence="1">
    <name type="scientific">Vecturithrix granuli</name>
    <dbReference type="NCBI Taxonomy" id="1499967"/>
    <lineage>
        <taxon>Bacteria</taxon>
        <taxon>Candidatus Moduliflexota</taxon>
        <taxon>Candidatus Vecturitrichia</taxon>
        <taxon>Candidatus Vecturitrichales</taxon>
        <taxon>Candidatus Vecturitrichaceae</taxon>
        <taxon>Candidatus Vecturithrix</taxon>
    </lineage>
</organism>
<dbReference type="SFLD" id="SFLDG01129">
    <property type="entry name" value="C1.5:_HAD__Beta-PGM__Phosphata"/>
    <property type="match status" value="1"/>
</dbReference>
<proteinExistence type="predicted"/>
<accession>A0A0S6WAC1</accession>
<dbReference type="HOGENOM" id="CLU_045011_19_1_0"/>
<dbReference type="SFLD" id="SFLDS00003">
    <property type="entry name" value="Haloacid_Dehalogenase"/>
    <property type="match status" value="1"/>
</dbReference>
<dbReference type="Gene3D" id="3.40.50.1000">
    <property type="entry name" value="HAD superfamily/HAD-like"/>
    <property type="match status" value="1"/>
</dbReference>
<dbReference type="Gene3D" id="1.10.150.240">
    <property type="entry name" value="Putative phosphatase, domain 2"/>
    <property type="match status" value="1"/>
</dbReference>
<dbReference type="PANTHER" id="PTHR43434:SF1">
    <property type="entry name" value="PHOSPHOGLYCOLATE PHOSPHATASE"/>
    <property type="match status" value="1"/>
</dbReference>
<dbReference type="eggNOG" id="COG0546">
    <property type="taxonomic scope" value="Bacteria"/>
</dbReference>
<dbReference type="AlphaFoldDB" id="A0A0S6WAC1"/>
<reference evidence="1" key="1">
    <citation type="journal article" date="2015" name="PeerJ">
        <title>First genomic representation of candidate bacterial phylum KSB3 points to enhanced environmental sensing as a trigger of wastewater bulking.</title>
        <authorList>
            <person name="Sekiguchi Y."/>
            <person name="Ohashi A."/>
            <person name="Parks D.H."/>
            <person name="Yamauchi T."/>
            <person name="Tyson G.W."/>
            <person name="Hugenholtz P."/>
        </authorList>
    </citation>
    <scope>NUCLEOTIDE SEQUENCE [LARGE SCALE GENOMIC DNA]</scope>
</reference>
<sequence length="217" mass="24595">MQYKAILFDLDGTLLDTLADLGNSMNRVLRSQGFPEHPLDAYRYFVGNGIRMLVTRTLPETVRDEKTLKRCLSLFLQEYDQHWKDETRPYDGVPEMLDALQTRGLKLAVFSNKPHDFTLLCVQELLSQWRFHAIAGQRETIPPKPDPGGALEIARTLNLSPSEFLYLGDTGTDMQTAVAAGMFPVGALWGFRPREELVEHGAQTLLEHPIDILELLK</sequence>
<dbReference type="Proteomes" id="UP000030661">
    <property type="component" value="Unassembled WGS sequence"/>
</dbReference>
<dbReference type="GO" id="GO:0005829">
    <property type="term" value="C:cytosol"/>
    <property type="evidence" value="ECO:0007669"/>
    <property type="project" value="TreeGrafter"/>
</dbReference>
<name>A0A0S6WAC1_VECG1</name>
<dbReference type="STRING" id="1499967.U27_02321"/>
<dbReference type="SUPFAM" id="SSF56784">
    <property type="entry name" value="HAD-like"/>
    <property type="match status" value="1"/>
</dbReference>
<gene>
    <name evidence="1" type="ORF">U27_02321</name>
</gene>
<dbReference type="GO" id="GO:0008967">
    <property type="term" value="F:phosphoglycolate phosphatase activity"/>
    <property type="evidence" value="ECO:0007669"/>
    <property type="project" value="TreeGrafter"/>
</dbReference>
<dbReference type="PANTHER" id="PTHR43434">
    <property type="entry name" value="PHOSPHOGLYCOLATE PHOSPHATASE"/>
    <property type="match status" value="1"/>
</dbReference>